<protein>
    <submittedName>
        <fullName evidence="2">Uncharacterized protein</fullName>
    </submittedName>
</protein>
<organism evidence="2 3">
    <name type="scientific">Petrolisthes manimaculis</name>
    <dbReference type="NCBI Taxonomy" id="1843537"/>
    <lineage>
        <taxon>Eukaryota</taxon>
        <taxon>Metazoa</taxon>
        <taxon>Ecdysozoa</taxon>
        <taxon>Arthropoda</taxon>
        <taxon>Crustacea</taxon>
        <taxon>Multicrustacea</taxon>
        <taxon>Malacostraca</taxon>
        <taxon>Eumalacostraca</taxon>
        <taxon>Eucarida</taxon>
        <taxon>Decapoda</taxon>
        <taxon>Pleocyemata</taxon>
        <taxon>Anomura</taxon>
        <taxon>Galatheoidea</taxon>
        <taxon>Porcellanidae</taxon>
        <taxon>Petrolisthes</taxon>
    </lineage>
</organism>
<dbReference type="AlphaFoldDB" id="A0AAE1QIS7"/>
<gene>
    <name evidence="2" type="ORF">Pmani_002225</name>
</gene>
<proteinExistence type="predicted"/>
<dbReference type="Proteomes" id="UP001292094">
    <property type="component" value="Unassembled WGS sequence"/>
</dbReference>
<evidence type="ECO:0000313" key="3">
    <source>
        <dbReference type="Proteomes" id="UP001292094"/>
    </source>
</evidence>
<dbReference type="EMBL" id="JAWZYT010000158">
    <property type="protein sequence ID" value="KAK4327284.1"/>
    <property type="molecule type" value="Genomic_DNA"/>
</dbReference>
<evidence type="ECO:0000256" key="1">
    <source>
        <dbReference type="SAM" id="MobiDB-lite"/>
    </source>
</evidence>
<sequence>MYALLSQRCLHWFGYVSHMEDGRIPKDMLYGELATGSRPAGRPVLCYKDVCKRDLKAGNINPANWETVGADRNFWRLAVRAGLQRSEQRREDQWEERKERKQQRAASAPTEPGADYICSKCNSACRSRIGLCSHSRRCNSTTD</sequence>
<evidence type="ECO:0000313" key="2">
    <source>
        <dbReference type="EMBL" id="KAK4327284.1"/>
    </source>
</evidence>
<comment type="caution">
    <text evidence="2">The sequence shown here is derived from an EMBL/GenBank/DDBJ whole genome shotgun (WGS) entry which is preliminary data.</text>
</comment>
<keyword evidence="3" id="KW-1185">Reference proteome</keyword>
<feature type="compositionally biased region" description="Basic and acidic residues" evidence="1">
    <location>
        <begin position="86"/>
        <end position="99"/>
    </location>
</feature>
<accession>A0AAE1QIS7</accession>
<name>A0AAE1QIS7_9EUCA</name>
<feature type="region of interest" description="Disordered" evidence="1">
    <location>
        <begin position="84"/>
        <end position="113"/>
    </location>
</feature>
<reference evidence="2" key="1">
    <citation type="submission" date="2023-11" db="EMBL/GenBank/DDBJ databases">
        <title>Genome assemblies of two species of porcelain crab, Petrolisthes cinctipes and Petrolisthes manimaculis (Anomura: Porcellanidae).</title>
        <authorList>
            <person name="Angst P."/>
        </authorList>
    </citation>
    <scope>NUCLEOTIDE SEQUENCE</scope>
    <source>
        <strain evidence="2">PB745_02</strain>
        <tissue evidence="2">Gill</tissue>
    </source>
</reference>